<name>A0A918RGD7_9GAMM</name>
<dbReference type="InterPro" id="IPR036397">
    <property type="entry name" value="RNaseH_sf"/>
</dbReference>
<evidence type="ECO:0000313" key="3">
    <source>
        <dbReference type="Proteomes" id="UP000614811"/>
    </source>
</evidence>
<comment type="caution">
    <text evidence="2">The sequence shown here is derived from an EMBL/GenBank/DDBJ whole genome shotgun (WGS) entry which is preliminary data.</text>
</comment>
<feature type="domain" description="Predicted 3'-5' exonuclease PolB-like" evidence="1">
    <location>
        <begin position="46"/>
        <end position="256"/>
    </location>
</feature>
<dbReference type="Proteomes" id="UP000614811">
    <property type="component" value="Unassembled WGS sequence"/>
</dbReference>
<dbReference type="GO" id="GO:0004527">
    <property type="term" value="F:exonuclease activity"/>
    <property type="evidence" value="ECO:0007669"/>
    <property type="project" value="UniProtKB-KW"/>
</dbReference>
<dbReference type="InterPro" id="IPR019288">
    <property type="entry name" value="3'-5'_exonuclease_PolB-like"/>
</dbReference>
<proteinExistence type="predicted"/>
<dbReference type="RefSeq" id="WP_189398376.1">
    <property type="nucleotide sequence ID" value="NZ_BMXA01000001.1"/>
</dbReference>
<keyword evidence="2" id="KW-0540">Nuclease</keyword>
<sequence length="262" mass="29303">MNVLAFDIETIPDVAGGRRLLGLSDELSDADVAEAMFAKRREKTGSDFIATHLQKVVAISAVYRNSHKDQFSVWTLGNEQSTEAEIVENFFAGIDKHTPTLVTWNGSGFDLPVLHYRALINGIQAARYWELGEDDSNFRWNNYIGRFHLRHTDLMDVMAGYNNRAFAPLDEIAVLLGLPGKMGMSGAHVWEQYKAGEIKAIRDYCETDALNTYLVYLQWQFMRGQLDATGLAAEQAVVRTALAESEPHLIAFLDAWGQGRAS</sequence>
<accession>A0A918RGD7</accession>
<evidence type="ECO:0000313" key="2">
    <source>
        <dbReference type="EMBL" id="GGZ99041.1"/>
    </source>
</evidence>
<dbReference type="Gene3D" id="3.30.420.10">
    <property type="entry name" value="Ribonuclease H-like superfamily/Ribonuclease H"/>
    <property type="match status" value="1"/>
</dbReference>
<evidence type="ECO:0000259" key="1">
    <source>
        <dbReference type="Pfam" id="PF10108"/>
    </source>
</evidence>
<dbReference type="CDD" id="cd05782">
    <property type="entry name" value="DNA_polB_like1_exo"/>
    <property type="match status" value="1"/>
</dbReference>
<gene>
    <name evidence="2" type="ORF">GCM10008090_04490</name>
</gene>
<keyword evidence="2" id="KW-0269">Exonuclease</keyword>
<dbReference type="AlphaFoldDB" id="A0A918RGD7"/>
<dbReference type="EMBL" id="BMXA01000001">
    <property type="protein sequence ID" value="GGZ99041.1"/>
    <property type="molecule type" value="Genomic_DNA"/>
</dbReference>
<dbReference type="Pfam" id="PF10108">
    <property type="entry name" value="DNA_pol_B_exo2"/>
    <property type="match status" value="1"/>
</dbReference>
<keyword evidence="2" id="KW-0378">Hydrolase</keyword>
<protein>
    <submittedName>
        <fullName evidence="2">3'-5' exonuclease</fullName>
    </submittedName>
</protein>
<dbReference type="SUPFAM" id="SSF53098">
    <property type="entry name" value="Ribonuclease H-like"/>
    <property type="match status" value="1"/>
</dbReference>
<organism evidence="2 3">
    <name type="scientific">Arenicella chitinivorans</name>
    <dbReference type="NCBI Taxonomy" id="1329800"/>
    <lineage>
        <taxon>Bacteria</taxon>
        <taxon>Pseudomonadati</taxon>
        <taxon>Pseudomonadota</taxon>
        <taxon>Gammaproteobacteria</taxon>
        <taxon>Arenicellales</taxon>
        <taxon>Arenicellaceae</taxon>
        <taxon>Arenicella</taxon>
    </lineage>
</organism>
<reference evidence="2" key="2">
    <citation type="submission" date="2020-09" db="EMBL/GenBank/DDBJ databases">
        <authorList>
            <person name="Sun Q."/>
            <person name="Kim S."/>
        </authorList>
    </citation>
    <scope>NUCLEOTIDE SEQUENCE</scope>
    <source>
        <strain evidence="2">KCTC 12711</strain>
    </source>
</reference>
<dbReference type="InterPro" id="IPR012337">
    <property type="entry name" value="RNaseH-like_sf"/>
</dbReference>
<reference evidence="2" key="1">
    <citation type="journal article" date="2014" name="Int. J. Syst. Evol. Microbiol.">
        <title>Complete genome sequence of Corynebacterium casei LMG S-19264T (=DSM 44701T), isolated from a smear-ripened cheese.</title>
        <authorList>
            <consortium name="US DOE Joint Genome Institute (JGI-PGF)"/>
            <person name="Walter F."/>
            <person name="Albersmeier A."/>
            <person name="Kalinowski J."/>
            <person name="Ruckert C."/>
        </authorList>
    </citation>
    <scope>NUCLEOTIDE SEQUENCE</scope>
    <source>
        <strain evidence="2">KCTC 12711</strain>
    </source>
</reference>
<keyword evidence="3" id="KW-1185">Reference proteome</keyword>
<dbReference type="GO" id="GO:0003676">
    <property type="term" value="F:nucleic acid binding"/>
    <property type="evidence" value="ECO:0007669"/>
    <property type="project" value="InterPro"/>
</dbReference>